<dbReference type="RefSeq" id="WP_301726000.1">
    <property type="nucleotide sequence ID" value="NZ_JAUJWW010000003.1"/>
</dbReference>
<evidence type="ECO:0000313" key="2">
    <source>
        <dbReference type="Proteomes" id="UP001172054"/>
    </source>
</evidence>
<keyword evidence="2" id="KW-1185">Reference proteome</keyword>
<name>A0ABT8MQV7_9BACL</name>
<reference evidence="1 2" key="1">
    <citation type="submission" date="2023-06" db="EMBL/GenBank/DDBJ databases">
        <title>Novel species in genus Planococcus.</title>
        <authorList>
            <person name="Ning S."/>
        </authorList>
    </citation>
    <scope>NUCLEOTIDE SEQUENCE [LARGE SCALE GENOMIC DNA]</scope>
    <source>
        <strain evidence="1 2">N064</strain>
    </source>
</reference>
<dbReference type="EMBL" id="JAUJWW010000003">
    <property type="protein sequence ID" value="MDN7227287.1"/>
    <property type="molecule type" value="Genomic_DNA"/>
</dbReference>
<sequence>MAVRVLYKKRLVIQSFFETEKRKRNPKKSCFLAINMWFKAHILWASGYVLKTNKITAAAAWNCCKDPGKHKK</sequence>
<dbReference type="Proteomes" id="UP001172054">
    <property type="component" value="Unassembled WGS sequence"/>
</dbReference>
<evidence type="ECO:0000313" key="1">
    <source>
        <dbReference type="EMBL" id="MDN7227287.1"/>
    </source>
</evidence>
<protein>
    <submittedName>
        <fullName evidence="1">Uncharacterized protein</fullName>
    </submittedName>
</protein>
<gene>
    <name evidence="1" type="ORF">QWY15_08295</name>
</gene>
<comment type="caution">
    <text evidence="1">The sequence shown here is derived from an EMBL/GenBank/DDBJ whole genome shotgun (WGS) entry which is preliminary data.</text>
</comment>
<proteinExistence type="predicted"/>
<organism evidence="1 2">
    <name type="scientific">Planococcus liqunii</name>
    <dbReference type="NCBI Taxonomy" id="3058394"/>
    <lineage>
        <taxon>Bacteria</taxon>
        <taxon>Bacillati</taxon>
        <taxon>Bacillota</taxon>
        <taxon>Bacilli</taxon>
        <taxon>Bacillales</taxon>
        <taxon>Caryophanaceae</taxon>
        <taxon>Planococcus</taxon>
    </lineage>
</organism>
<accession>A0ABT8MQV7</accession>